<evidence type="ECO:0000259" key="1">
    <source>
        <dbReference type="Pfam" id="PF00094"/>
    </source>
</evidence>
<sequence>MNSGKDRMKRGKLVVFPSIEAFNRRSENARVTKSTFTIVVEGESSINNDSIDLPFKNEEFHVQQRNESIDMWTQSGLYLHWNMEEILLAAPVQIANRLCGLCGNFQNHHMKKNTQYKYIEGSSLEKQECIVQKEDPEILKSHQPSLFAERSLFQYLTIFTTLYILMLF</sequence>
<keyword evidence="3" id="KW-1185">Reference proteome</keyword>
<dbReference type="InterPro" id="IPR001846">
    <property type="entry name" value="VWF_type-D"/>
</dbReference>
<name>A0A8X6R9C8_TRICX</name>
<proteinExistence type="predicted"/>
<evidence type="ECO:0000313" key="2">
    <source>
        <dbReference type="EMBL" id="GFX90530.1"/>
    </source>
</evidence>
<dbReference type="EMBL" id="BMAU01021101">
    <property type="protein sequence ID" value="GFX90530.1"/>
    <property type="molecule type" value="Genomic_DNA"/>
</dbReference>
<dbReference type="Proteomes" id="UP000887159">
    <property type="component" value="Unassembled WGS sequence"/>
</dbReference>
<feature type="domain" description="VWFD" evidence="1">
    <location>
        <begin position="35"/>
        <end position="108"/>
    </location>
</feature>
<comment type="caution">
    <text evidence="2">The sequence shown here is derived from an EMBL/GenBank/DDBJ whole genome shotgun (WGS) entry which is preliminary data.</text>
</comment>
<dbReference type="Pfam" id="PF00094">
    <property type="entry name" value="VWD"/>
    <property type="match status" value="1"/>
</dbReference>
<reference evidence="2" key="1">
    <citation type="submission" date="2020-08" db="EMBL/GenBank/DDBJ databases">
        <title>Multicomponent nature underlies the extraordinary mechanical properties of spider dragline silk.</title>
        <authorList>
            <person name="Kono N."/>
            <person name="Nakamura H."/>
            <person name="Mori M."/>
            <person name="Yoshida Y."/>
            <person name="Ohtoshi R."/>
            <person name="Malay A.D."/>
            <person name="Moran D.A.P."/>
            <person name="Tomita M."/>
            <person name="Numata K."/>
            <person name="Arakawa K."/>
        </authorList>
    </citation>
    <scope>NUCLEOTIDE SEQUENCE</scope>
</reference>
<evidence type="ECO:0000313" key="3">
    <source>
        <dbReference type="Proteomes" id="UP000887159"/>
    </source>
</evidence>
<gene>
    <name evidence="2" type="primary">Svep1_0</name>
    <name evidence="2" type="ORF">TNCV_4335331</name>
</gene>
<organism evidence="2 3">
    <name type="scientific">Trichonephila clavipes</name>
    <name type="common">Golden silk orbweaver</name>
    <name type="synonym">Nephila clavipes</name>
    <dbReference type="NCBI Taxonomy" id="2585209"/>
    <lineage>
        <taxon>Eukaryota</taxon>
        <taxon>Metazoa</taxon>
        <taxon>Ecdysozoa</taxon>
        <taxon>Arthropoda</taxon>
        <taxon>Chelicerata</taxon>
        <taxon>Arachnida</taxon>
        <taxon>Araneae</taxon>
        <taxon>Araneomorphae</taxon>
        <taxon>Entelegynae</taxon>
        <taxon>Araneoidea</taxon>
        <taxon>Nephilidae</taxon>
        <taxon>Trichonephila</taxon>
    </lineage>
</organism>
<accession>A0A8X6R9C8</accession>
<protein>
    <submittedName>
        <fullName evidence="2">Sushi, von Willebrand factor type A, EGF and pentraxin domain-containing protein 1</fullName>
    </submittedName>
</protein>
<dbReference type="AlphaFoldDB" id="A0A8X6R9C8"/>